<proteinExistence type="inferred from homology"/>
<name>A0A179B480_9ACTO</name>
<dbReference type="FunFam" id="1.10.3810.10:FF:000001">
    <property type="entry name" value="Penicillin-binding protein 1A"/>
    <property type="match status" value="1"/>
</dbReference>
<dbReference type="InterPro" id="IPR036950">
    <property type="entry name" value="PBP_transglycosylase"/>
</dbReference>
<evidence type="ECO:0000256" key="4">
    <source>
        <dbReference type="ARBA" id="ARBA00022670"/>
    </source>
</evidence>
<dbReference type="GO" id="GO:0009002">
    <property type="term" value="F:serine-type D-Ala-D-Ala carboxypeptidase activity"/>
    <property type="evidence" value="ECO:0007669"/>
    <property type="project" value="UniProtKB-EC"/>
</dbReference>
<dbReference type="GO" id="GO:0030288">
    <property type="term" value="C:outer membrane-bounded periplasmic space"/>
    <property type="evidence" value="ECO:0007669"/>
    <property type="project" value="TreeGrafter"/>
</dbReference>
<feature type="compositionally biased region" description="Acidic residues" evidence="14">
    <location>
        <begin position="728"/>
        <end position="743"/>
    </location>
</feature>
<keyword evidence="19" id="KW-1185">Reference proteome</keyword>
<dbReference type="GO" id="GO:0008955">
    <property type="term" value="F:peptidoglycan glycosyltransferase activity"/>
    <property type="evidence" value="ECO:0007669"/>
    <property type="project" value="UniProtKB-EC"/>
</dbReference>
<dbReference type="Pfam" id="PF00912">
    <property type="entry name" value="Transgly"/>
    <property type="match status" value="1"/>
</dbReference>
<evidence type="ECO:0000256" key="13">
    <source>
        <dbReference type="ARBA" id="ARBA00049902"/>
    </source>
</evidence>
<reference evidence="18 19" key="1">
    <citation type="submission" date="2016-04" db="EMBL/GenBank/DDBJ databases">
        <title>Peptidophaga gingivicola gen. nov., sp. nov., isolated from human subgingival plaque.</title>
        <authorList>
            <person name="Beall C.J."/>
            <person name="Mokrzan E.M."/>
            <person name="Griffen A.L."/>
            <person name="Leys E.J."/>
        </authorList>
    </citation>
    <scope>NUCLEOTIDE SEQUENCE [LARGE SCALE GENOMIC DNA]</scope>
    <source>
        <strain evidence="18 19">BA112</strain>
    </source>
</reference>
<dbReference type="InterPro" id="IPR050396">
    <property type="entry name" value="Glycosyltr_51/Transpeptidase"/>
</dbReference>
<dbReference type="InterPro" id="IPR023346">
    <property type="entry name" value="Lysozyme-like_dom_sf"/>
</dbReference>
<evidence type="ECO:0000259" key="17">
    <source>
        <dbReference type="Pfam" id="PF00912"/>
    </source>
</evidence>
<comment type="catalytic activity">
    <reaction evidence="13">
        <text>[GlcNAc-(1-&gt;4)-Mur2Ac(oyl-L-Ala-gamma-D-Glu-L-Lys-D-Ala-D-Ala)](n)-di-trans,octa-cis-undecaprenyl diphosphate + beta-D-GlcNAc-(1-&gt;4)-Mur2Ac(oyl-L-Ala-gamma-D-Glu-L-Lys-D-Ala-D-Ala)-di-trans,octa-cis-undecaprenyl diphosphate = [GlcNAc-(1-&gt;4)-Mur2Ac(oyl-L-Ala-gamma-D-Glu-L-Lys-D-Ala-D-Ala)](n+1)-di-trans,octa-cis-undecaprenyl diphosphate + di-trans,octa-cis-undecaprenyl diphosphate + H(+)</text>
        <dbReference type="Rhea" id="RHEA:23708"/>
        <dbReference type="Rhea" id="RHEA-COMP:9602"/>
        <dbReference type="Rhea" id="RHEA-COMP:9603"/>
        <dbReference type="ChEBI" id="CHEBI:15378"/>
        <dbReference type="ChEBI" id="CHEBI:58405"/>
        <dbReference type="ChEBI" id="CHEBI:60033"/>
        <dbReference type="ChEBI" id="CHEBI:78435"/>
        <dbReference type="EC" id="2.4.99.28"/>
    </reaction>
</comment>
<keyword evidence="7" id="KW-0378">Hydrolase</keyword>
<evidence type="ECO:0000313" key="18">
    <source>
        <dbReference type="EMBL" id="OAP86189.1"/>
    </source>
</evidence>
<keyword evidence="15" id="KW-1133">Transmembrane helix</keyword>
<dbReference type="Proteomes" id="UP000078368">
    <property type="component" value="Unassembled WGS sequence"/>
</dbReference>
<gene>
    <name evidence="18" type="ORF">A4H34_03175</name>
</gene>
<dbReference type="GO" id="GO:0008658">
    <property type="term" value="F:penicillin binding"/>
    <property type="evidence" value="ECO:0007669"/>
    <property type="project" value="InterPro"/>
</dbReference>
<keyword evidence="15" id="KW-0472">Membrane</keyword>
<feature type="region of interest" description="Disordered" evidence="14">
    <location>
        <begin position="672"/>
        <end position="743"/>
    </location>
</feature>
<dbReference type="SUPFAM" id="SSF56601">
    <property type="entry name" value="beta-lactamase/transpeptidase-like"/>
    <property type="match status" value="1"/>
</dbReference>
<feature type="domain" description="Glycosyl transferase family 51" evidence="17">
    <location>
        <begin position="67"/>
        <end position="254"/>
    </location>
</feature>
<dbReference type="SUPFAM" id="SSF53955">
    <property type="entry name" value="Lysozyme-like"/>
    <property type="match status" value="1"/>
</dbReference>
<evidence type="ECO:0000256" key="6">
    <source>
        <dbReference type="ARBA" id="ARBA00022679"/>
    </source>
</evidence>
<feature type="domain" description="Penicillin-binding protein transpeptidase" evidence="16">
    <location>
        <begin position="362"/>
        <end position="622"/>
    </location>
</feature>
<evidence type="ECO:0000256" key="1">
    <source>
        <dbReference type="ARBA" id="ARBA00007090"/>
    </source>
</evidence>
<dbReference type="GO" id="GO:0006508">
    <property type="term" value="P:proteolysis"/>
    <property type="evidence" value="ECO:0007669"/>
    <property type="project" value="UniProtKB-KW"/>
</dbReference>
<dbReference type="Gene3D" id="3.40.710.10">
    <property type="entry name" value="DD-peptidase/beta-lactamase superfamily"/>
    <property type="match status" value="1"/>
</dbReference>
<comment type="similarity">
    <text evidence="1">In the C-terminal section; belongs to the transpeptidase family.</text>
</comment>
<evidence type="ECO:0000256" key="15">
    <source>
        <dbReference type="SAM" id="Phobius"/>
    </source>
</evidence>
<dbReference type="PANTHER" id="PTHR32282:SF33">
    <property type="entry name" value="PEPTIDOGLYCAN GLYCOSYLTRANSFERASE"/>
    <property type="match status" value="1"/>
</dbReference>
<evidence type="ECO:0000256" key="10">
    <source>
        <dbReference type="ARBA" id="ARBA00023268"/>
    </source>
</evidence>
<protein>
    <submittedName>
        <fullName evidence="18">Peptidoglycan glycosyltransferase</fullName>
    </submittedName>
</protein>
<evidence type="ECO:0000256" key="12">
    <source>
        <dbReference type="ARBA" id="ARBA00034000"/>
    </source>
</evidence>
<dbReference type="PANTHER" id="PTHR32282">
    <property type="entry name" value="BINDING PROTEIN TRANSPEPTIDASE, PUTATIVE-RELATED"/>
    <property type="match status" value="1"/>
</dbReference>
<dbReference type="InterPro" id="IPR012338">
    <property type="entry name" value="Beta-lactam/transpept-like"/>
</dbReference>
<dbReference type="Pfam" id="PF00905">
    <property type="entry name" value="Transpeptidase"/>
    <property type="match status" value="1"/>
</dbReference>
<keyword evidence="9" id="KW-0573">Peptidoglycan synthesis</keyword>
<dbReference type="OrthoDB" id="9766909at2"/>
<dbReference type="GO" id="GO:0071555">
    <property type="term" value="P:cell wall organization"/>
    <property type="evidence" value="ECO:0007669"/>
    <property type="project" value="UniProtKB-KW"/>
</dbReference>
<organism evidence="18 19">
    <name type="scientific">Peptidiphaga gingivicola</name>
    <dbReference type="NCBI Taxonomy" id="2741497"/>
    <lineage>
        <taxon>Bacteria</taxon>
        <taxon>Bacillati</taxon>
        <taxon>Actinomycetota</taxon>
        <taxon>Actinomycetes</taxon>
        <taxon>Actinomycetales</taxon>
        <taxon>Actinomycetaceae</taxon>
        <taxon>Peptidiphaga</taxon>
    </lineage>
</organism>
<comment type="similarity">
    <text evidence="2">In the N-terminal section; belongs to the glycosyltransferase 51 family.</text>
</comment>
<dbReference type="InterPro" id="IPR001264">
    <property type="entry name" value="Glyco_trans_51"/>
</dbReference>
<comment type="caution">
    <text evidence="18">The sequence shown here is derived from an EMBL/GenBank/DDBJ whole genome shotgun (WGS) entry which is preliminary data.</text>
</comment>
<keyword evidence="6 18" id="KW-0808">Transferase</keyword>
<evidence type="ECO:0000256" key="7">
    <source>
        <dbReference type="ARBA" id="ARBA00022801"/>
    </source>
</evidence>
<keyword evidence="3" id="KW-0121">Carboxypeptidase</keyword>
<dbReference type="STRING" id="1823756.A4H34_03175"/>
<keyword evidence="4" id="KW-0645">Protease</keyword>
<keyword evidence="5" id="KW-0328">Glycosyltransferase</keyword>
<feature type="compositionally biased region" description="Low complexity" evidence="14">
    <location>
        <begin position="683"/>
        <end position="711"/>
    </location>
</feature>
<evidence type="ECO:0000256" key="14">
    <source>
        <dbReference type="SAM" id="MobiDB-lite"/>
    </source>
</evidence>
<keyword evidence="11" id="KW-0961">Cell wall biogenesis/degradation</keyword>
<dbReference type="AlphaFoldDB" id="A0A179B480"/>
<evidence type="ECO:0000256" key="2">
    <source>
        <dbReference type="ARBA" id="ARBA00007739"/>
    </source>
</evidence>
<evidence type="ECO:0000256" key="8">
    <source>
        <dbReference type="ARBA" id="ARBA00022960"/>
    </source>
</evidence>
<evidence type="ECO:0000256" key="9">
    <source>
        <dbReference type="ARBA" id="ARBA00022984"/>
    </source>
</evidence>
<dbReference type="InterPro" id="IPR001460">
    <property type="entry name" value="PCN-bd_Tpept"/>
</dbReference>
<evidence type="ECO:0000313" key="19">
    <source>
        <dbReference type="Proteomes" id="UP000078368"/>
    </source>
</evidence>
<dbReference type="GO" id="GO:0008360">
    <property type="term" value="P:regulation of cell shape"/>
    <property type="evidence" value="ECO:0007669"/>
    <property type="project" value="UniProtKB-KW"/>
</dbReference>
<evidence type="ECO:0000256" key="5">
    <source>
        <dbReference type="ARBA" id="ARBA00022676"/>
    </source>
</evidence>
<accession>A0A179B480</accession>
<dbReference type="EMBL" id="LVZK01000001">
    <property type="protein sequence ID" value="OAP86189.1"/>
    <property type="molecule type" value="Genomic_DNA"/>
</dbReference>
<evidence type="ECO:0000256" key="11">
    <source>
        <dbReference type="ARBA" id="ARBA00023316"/>
    </source>
</evidence>
<keyword evidence="8" id="KW-0133">Cell shape</keyword>
<evidence type="ECO:0000256" key="3">
    <source>
        <dbReference type="ARBA" id="ARBA00022645"/>
    </source>
</evidence>
<evidence type="ECO:0000259" key="16">
    <source>
        <dbReference type="Pfam" id="PF00905"/>
    </source>
</evidence>
<feature type="transmembrane region" description="Helical" evidence="15">
    <location>
        <begin position="7"/>
        <end position="30"/>
    </location>
</feature>
<keyword evidence="15" id="KW-0812">Transmembrane</keyword>
<sequence>MRQIFTLVGAILGMCLIGGTLLAGLIMPIATTSGTGANAVTAMFEESPDDLGFVQPSEQSVLLASDGSQIATFYTENRIVVASNKISKHMKNAAVSIEDRRFYEHHGIDVQGLAGAFVNNLTGGNTAGGSSITQQYVKNALIEQGRVNNDHNLIEQATERTIARKINEARLAIAVERKMSKDEILAGYLNLAQFGPNRYGVEASAQYFFSKSAKDLNIPESAMLAGITQSPARWNPVKHPEEAKTRRDTVIREMYRNGYITKEEMTSSQNVPIADMLHISEKPTGCAAAGSAAYFCEYVRNDLLNDESWGKNRNDRIAKLYHGGLTIQTTLDPKKQKEAHDALVNNIPTDDASGIQTAMSSIEPGTGHVVAMAQNTNYGNATETDPRATKVNLNVSRSMGGGSGFQSGSTFKVFTLIEWLKSGRSQYDIINSNGGTLPRNSWNIPCAPKARDNYKFGNLEAVGGGMMSVLESTRQSVNGSFVRMANKLNLCDIADTAKNMGVERGDGGKWKYFPSMVLGANEVTPLSMATAVSTLGAEGLHCKPQSFTKVSDSDGNVLASKDPDCDQVLDKEIARKTTSVLRQVVAPGATGEKAQVPGREIAGKTGTANDDTNAWFMGYTPQLASAVWQGHMSGTKTMFNAVIKGKRYGEVYGGLFPATIFSTYTKAALEGQPNKHLNDGKQSSQPSSSPSSKSASPTPSSVSPSESSGSSETIQTPSEDQSKHKNDDEDDDNGGGEGDDGND</sequence>
<dbReference type="Gene3D" id="1.10.3810.10">
    <property type="entry name" value="Biosynthetic peptidoglycan transglycosylase-like"/>
    <property type="match status" value="1"/>
</dbReference>
<comment type="catalytic activity">
    <reaction evidence="12">
        <text>Preferential cleavage: (Ac)2-L-Lys-D-Ala-|-D-Ala. Also transpeptidation of peptidyl-alanyl moieties that are N-acyl substituents of D-alanine.</text>
        <dbReference type="EC" id="3.4.16.4"/>
    </reaction>
</comment>
<keyword evidence="10" id="KW-0511">Multifunctional enzyme</keyword>
<dbReference type="GO" id="GO:0009252">
    <property type="term" value="P:peptidoglycan biosynthetic process"/>
    <property type="evidence" value="ECO:0007669"/>
    <property type="project" value="UniProtKB-KW"/>
</dbReference>